<evidence type="ECO:0000313" key="1">
    <source>
        <dbReference type="EMBL" id="MBD1386289.1"/>
    </source>
</evidence>
<sequence length="48" mass="5149">MEPICQASRTLKPVPATNLQIGDGVPVAITSGLKLTYAFLKTSKDFIN</sequence>
<comment type="caution">
    <text evidence="1">The sequence shown here is derived from an EMBL/GenBank/DDBJ whole genome shotgun (WGS) entry which is preliminary data.</text>
</comment>
<name>A0ABR7X6S2_9SPHI</name>
<reference evidence="1 2" key="1">
    <citation type="submission" date="2020-09" db="EMBL/GenBank/DDBJ databases">
        <title>Novel species of Mucilaginibacter isolated from a glacier on the Tibetan Plateau.</title>
        <authorList>
            <person name="Liu Q."/>
            <person name="Xin Y.-H."/>
        </authorList>
    </citation>
    <scope>NUCLEOTIDE SEQUENCE [LARGE SCALE GENOMIC DNA]</scope>
    <source>
        <strain evidence="1 2">CGMCC 1.13878</strain>
    </source>
</reference>
<dbReference type="EMBL" id="JACWMW010000003">
    <property type="protein sequence ID" value="MBD1386289.1"/>
    <property type="molecule type" value="Genomic_DNA"/>
</dbReference>
<proteinExistence type="predicted"/>
<evidence type="ECO:0000313" key="2">
    <source>
        <dbReference type="Proteomes" id="UP000618754"/>
    </source>
</evidence>
<keyword evidence="2" id="KW-1185">Reference proteome</keyword>
<organism evidence="1 2">
    <name type="scientific">Mucilaginibacter rigui</name>
    <dbReference type="NCBI Taxonomy" id="534635"/>
    <lineage>
        <taxon>Bacteria</taxon>
        <taxon>Pseudomonadati</taxon>
        <taxon>Bacteroidota</taxon>
        <taxon>Sphingobacteriia</taxon>
        <taxon>Sphingobacteriales</taxon>
        <taxon>Sphingobacteriaceae</taxon>
        <taxon>Mucilaginibacter</taxon>
    </lineage>
</organism>
<dbReference type="Proteomes" id="UP000618754">
    <property type="component" value="Unassembled WGS sequence"/>
</dbReference>
<protein>
    <submittedName>
        <fullName evidence="1">Uncharacterized protein</fullName>
    </submittedName>
</protein>
<accession>A0ABR7X6S2</accession>
<gene>
    <name evidence="1" type="ORF">IDJ75_13465</name>
</gene>
<dbReference type="RefSeq" id="WP_191176152.1">
    <property type="nucleotide sequence ID" value="NZ_JACWMW010000003.1"/>
</dbReference>